<feature type="compositionally biased region" description="Low complexity" evidence="1">
    <location>
        <begin position="134"/>
        <end position="167"/>
    </location>
</feature>
<comment type="caution">
    <text evidence="2">The sequence shown here is derived from an EMBL/GenBank/DDBJ whole genome shotgun (WGS) entry which is preliminary data.</text>
</comment>
<feature type="non-terminal residue" evidence="2">
    <location>
        <position position="267"/>
    </location>
</feature>
<feature type="compositionally biased region" description="Low complexity" evidence="1">
    <location>
        <begin position="49"/>
        <end position="91"/>
    </location>
</feature>
<protein>
    <submittedName>
        <fullName evidence="2">Uncharacterized protein</fullName>
    </submittedName>
</protein>
<gene>
    <name evidence="2" type="ORF">PCOR1329_LOCUS9585</name>
</gene>
<organism evidence="2 3">
    <name type="scientific">Prorocentrum cordatum</name>
    <dbReference type="NCBI Taxonomy" id="2364126"/>
    <lineage>
        <taxon>Eukaryota</taxon>
        <taxon>Sar</taxon>
        <taxon>Alveolata</taxon>
        <taxon>Dinophyceae</taxon>
        <taxon>Prorocentrales</taxon>
        <taxon>Prorocentraceae</taxon>
        <taxon>Prorocentrum</taxon>
    </lineage>
</organism>
<feature type="region of interest" description="Disordered" evidence="1">
    <location>
        <begin position="48"/>
        <end position="176"/>
    </location>
</feature>
<reference evidence="2" key="1">
    <citation type="submission" date="2023-10" db="EMBL/GenBank/DDBJ databases">
        <authorList>
            <person name="Chen Y."/>
            <person name="Shah S."/>
            <person name="Dougan E. K."/>
            <person name="Thang M."/>
            <person name="Chan C."/>
        </authorList>
    </citation>
    <scope>NUCLEOTIDE SEQUENCE [LARGE SCALE GENOMIC DNA]</scope>
</reference>
<evidence type="ECO:0000256" key="1">
    <source>
        <dbReference type="SAM" id="MobiDB-lite"/>
    </source>
</evidence>
<name>A0ABN9Q8J7_9DINO</name>
<accession>A0ABN9Q8J7</accession>
<evidence type="ECO:0000313" key="3">
    <source>
        <dbReference type="Proteomes" id="UP001189429"/>
    </source>
</evidence>
<dbReference type="Proteomes" id="UP001189429">
    <property type="component" value="Unassembled WGS sequence"/>
</dbReference>
<evidence type="ECO:0000313" key="2">
    <source>
        <dbReference type="EMBL" id="CAK0801872.1"/>
    </source>
</evidence>
<feature type="non-terminal residue" evidence="2">
    <location>
        <position position="1"/>
    </location>
</feature>
<proteinExistence type="predicted"/>
<dbReference type="EMBL" id="CAUYUJ010002675">
    <property type="protein sequence ID" value="CAK0801872.1"/>
    <property type="molecule type" value="Genomic_DNA"/>
</dbReference>
<sequence>PVSAPGGSRSEAPAAVDAAAAASAASGAAGGEWRRDAVARHFRSEELQRVQQQLQGGQHQQRRQPPLRLALRRLGAPELGSPGPRGRAGAAARRRELRRGRRTGAGGAARPRQGPEGGRPGAWPRGSGTRSRQRQAAGGAGAAERAQARQALSGSSAQAAQTQAQRPGGPPQHQLCCKRAPYRRLGIARTWAVPIALVPPGASGAERGLRSLLSVPSGSTSTARWATRMLPTRSVQLGLAVLCCRTPLVPPPLSLSLSLSRALSLSL</sequence>
<keyword evidence="3" id="KW-1185">Reference proteome</keyword>